<accession>A0ACC3TCT7</accession>
<comment type="caution">
    <text evidence="1">The sequence shown here is derived from an EMBL/GenBank/DDBJ whole genome shotgun (WGS) entry which is preliminary data.</text>
</comment>
<dbReference type="Proteomes" id="UP001489719">
    <property type="component" value="Unassembled WGS sequence"/>
</dbReference>
<evidence type="ECO:0000313" key="2">
    <source>
        <dbReference type="Proteomes" id="UP001489719"/>
    </source>
</evidence>
<reference evidence="2" key="1">
    <citation type="journal article" date="2024" name="Front. Bioeng. Biotechnol.">
        <title>Genome-scale model development and genomic sequencing of the oleaginous clade Lipomyces.</title>
        <authorList>
            <person name="Czajka J.J."/>
            <person name="Han Y."/>
            <person name="Kim J."/>
            <person name="Mondo S.J."/>
            <person name="Hofstad B.A."/>
            <person name="Robles A."/>
            <person name="Haridas S."/>
            <person name="Riley R."/>
            <person name="LaButti K."/>
            <person name="Pangilinan J."/>
            <person name="Andreopoulos W."/>
            <person name="Lipzen A."/>
            <person name="Yan J."/>
            <person name="Wang M."/>
            <person name="Ng V."/>
            <person name="Grigoriev I.V."/>
            <person name="Spatafora J.W."/>
            <person name="Magnuson J.K."/>
            <person name="Baker S.E."/>
            <person name="Pomraning K.R."/>
        </authorList>
    </citation>
    <scope>NUCLEOTIDE SEQUENCE [LARGE SCALE GENOMIC DNA]</scope>
    <source>
        <strain evidence="2">CBS 10300</strain>
    </source>
</reference>
<keyword evidence="2" id="KW-1185">Reference proteome</keyword>
<evidence type="ECO:0000313" key="1">
    <source>
        <dbReference type="EMBL" id="KAK9318781.1"/>
    </source>
</evidence>
<organism evidence="1 2">
    <name type="scientific">Lipomyces orientalis</name>
    <dbReference type="NCBI Taxonomy" id="1233043"/>
    <lineage>
        <taxon>Eukaryota</taxon>
        <taxon>Fungi</taxon>
        <taxon>Dikarya</taxon>
        <taxon>Ascomycota</taxon>
        <taxon>Saccharomycotina</taxon>
        <taxon>Lipomycetes</taxon>
        <taxon>Lipomycetales</taxon>
        <taxon>Lipomycetaceae</taxon>
        <taxon>Lipomyces</taxon>
    </lineage>
</organism>
<gene>
    <name evidence="1" type="ORF">V1517DRAFT_355535</name>
</gene>
<proteinExistence type="predicted"/>
<sequence length="191" mass="21499">MVFESAAEARIFVNAYAIHNNFAVKNGVVKHKDQTLRKPLNTRSLPIEVGATGSNGPTRQKVARSKLCDCRWKVRFKKQLNDSWILTAIFDEHQGHQLEGINPFAYPENRSTTAEARQTMVDLVQHSSASVSSIASMLNTTYGLSLLGRDVYNRTYQYTQRTGNPYGVFPNSWCARLIKALRSSQLITSVF</sequence>
<name>A0ACC3TCT7_9ASCO</name>
<protein>
    <submittedName>
        <fullName evidence="1">Uncharacterized protein</fullName>
    </submittedName>
</protein>
<dbReference type="EMBL" id="MU970315">
    <property type="protein sequence ID" value="KAK9318781.1"/>
    <property type="molecule type" value="Genomic_DNA"/>
</dbReference>